<name>A0A5N7MN14_9HYPH</name>
<gene>
    <name evidence="3" type="ORF">FS320_24520</name>
</gene>
<keyword evidence="4" id="KW-1185">Reference proteome</keyword>
<dbReference type="Proteomes" id="UP000403266">
    <property type="component" value="Unassembled WGS sequence"/>
</dbReference>
<evidence type="ECO:0000313" key="4">
    <source>
        <dbReference type="Proteomes" id="UP000403266"/>
    </source>
</evidence>
<accession>A0A5N7MN14</accession>
<organism evidence="3 4">
    <name type="scientific">Microvirga tunisiensis</name>
    <dbReference type="NCBI Taxonomy" id="2108360"/>
    <lineage>
        <taxon>Bacteria</taxon>
        <taxon>Pseudomonadati</taxon>
        <taxon>Pseudomonadota</taxon>
        <taxon>Alphaproteobacteria</taxon>
        <taxon>Hyphomicrobiales</taxon>
        <taxon>Methylobacteriaceae</taxon>
        <taxon>Microvirga</taxon>
    </lineage>
</organism>
<dbReference type="InterPro" id="IPR021830">
    <property type="entry name" value="DUF3422"/>
</dbReference>
<feature type="region of interest" description="Disordered" evidence="1">
    <location>
        <begin position="1"/>
        <end position="20"/>
    </location>
</feature>
<keyword evidence="2" id="KW-0472">Membrane</keyword>
<keyword evidence="2" id="KW-0812">Transmembrane</keyword>
<feature type="transmembrane region" description="Helical" evidence="2">
    <location>
        <begin position="386"/>
        <end position="406"/>
    </location>
</feature>
<dbReference type="OrthoDB" id="9767470at2"/>
<protein>
    <submittedName>
        <fullName evidence="3">DUF3422 domain-containing protein</fullName>
    </submittedName>
</protein>
<dbReference type="Pfam" id="PF11902">
    <property type="entry name" value="DUF3422"/>
    <property type="match status" value="1"/>
</dbReference>
<evidence type="ECO:0000256" key="1">
    <source>
        <dbReference type="SAM" id="MobiDB-lite"/>
    </source>
</evidence>
<evidence type="ECO:0000256" key="2">
    <source>
        <dbReference type="SAM" id="Phobius"/>
    </source>
</evidence>
<comment type="caution">
    <text evidence="3">The sequence shown here is derived from an EMBL/GenBank/DDBJ whole genome shotgun (WGS) entry which is preliminary data.</text>
</comment>
<dbReference type="RefSeq" id="WP_152714538.1">
    <property type="nucleotide sequence ID" value="NZ_VOSJ01000133.1"/>
</dbReference>
<proteinExistence type="predicted"/>
<dbReference type="EMBL" id="VOSK01000132">
    <property type="protein sequence ID" value="MPR28238.1"/>
    <property type="molecule type" value="Genomic_DNA"/>
</dbReference>
<evidence type="ECO:0000313" key="3">
    <source>
        <dbReference type="EMBL" id="MPR28238.1"/>
    </source>
</evidence>
<reference evidence="3 4" key="1">
    <citation type="journal article" date="2019" name="Syst. Appl. Microbiol.">
        <title>Microvirga tunisiensis sp. nov., a root nodule symbiotic bacterium isolated from Lupinus micranthus and L. luteus grown in Northern Tunisia.</title>
        <authorList>
            <person name="Msaddak A."/>
            <person name="Rejili M."/>
            <person name="Duran D."/>
            <person name="Mars M."/>
            <person name="Palacios J.M."/>
            <person name="Ruiz-Argueso T."/>
            <person name="Rey L."/>
            <person name="Imperial J."/>
        </authorList>
    </citation>
    <scope>NUCLEOTIDE SEQUENCE [LARGE SCALE GENOMIC DNA]</scope>
    <source>
        <strain evidence="3 4">Lmie10</strain>
    </source>
</reference>
<keyword evidence="2" id="KW-1133">Transmembrane helix</keyword>
<dbReference type="AlphaFoldDB" id="A0A5N7MN14"/>
<feature type="transmembrane region" description="Helical" evidence="2">
    <location>
        <begin position="426"/>
        <end position="443"/>
    </location>
</feature>
<sequence>MLDYRDPISTKPAGSHALTLPDQGVKAHPIASHPLHHQLNNEVHARPPTPLGSPERVSYLAIHSGEQGAADDHACLVRLCERYGITPPQAGVNHFSQDFGPFRLKWERHTEFVTYTFFVQGGTSEAPFSSTAIDVVALDWLSQLPDQTLVAAHVAVLPSEAPAPTGDEVSCHFSTDSVIGSLVSGGAATVFTNYRIHADGFSRILIYDHRLGRRQAGRLVQRLLEVEAYRMMALLALPVASSIAPDIAHCERNLADITASMTRSDGVEHERQLLDRLIQLATSIERMSAATGYRFRAARAYHNLVERRIAELREERIPGLQTIAEFMDRRFQPAMRTLISTAERLESLSQRTTRASDLLRTGIDITMAEQHRDLLRSMDQRARLQLLLNEAVEGLSVVVITYYALGLIGYGLKSLKPVDLGVDPDVVTGLAFPVVFALVWLNVRRLRKKLLD</sequence>